<sequence>MGLFTVPEARAELARLRPVLDELVRLRADAAELAASLRPGGRETALGGMPEWKAAQARLDDLMTTVQRTGAELKGFAPLLIDFPADLDGVDVLLCWLEGDPELCWYHRADLGFAGRRRLPAKVEAVSEEIAADLFDGIAAHYDEDTYHGLVADALVDGLGRTAPERVLDVATGTGVAAFAALRLEPGEVLAIDISPGMIAQAEAKAASRDPGKRVTWQVASAVPAPVEDDGADAVLCASSLHFLGAAALRDWLRVLRPGGRVAFSLPLASAFSPSPAFAAIVPADLKLPETEADAAELTTEAGFTEVTVKRLDIDSGDRVRSVFVVHATKPGL</sequence>
<dbReference type="PANTHER" id="PTHR43591">
    <property type="entry name" value="METHYLTRANSFERASE"/>
    <property type="match status" value="1"/>
</dbReference>
<accession>A0A154MC48</accession>
<dbReference type="EMBL" id="LQCI01000034">
    <property type="protein sequence ID" value="KZB82174.1"/>
    <property type="molecule type" value="Genomic_DNA"/>
</dbReference>
<comment type="caution">
    <text evidence="2">The sequence shown here is derived from an EMBL/GenBank/DDBJ whole genome shotgun (WGS) entry which is preliminary data.</text>
</comment>
<keyword evidence="5" id="KW-1185">Reference proteome</keyword>
<gene>
    <name evidence="3" type="ORF">ATP06_0221400</name>
    <name evidence="2" type="ORF">AVL48_09580</name>
</gene>
<dbReference type="Proteomes" id="UP000186883">
    <property type="component" value="Unassembled WGS sequence"/>
</dbReference>
<evidence type="ECO:0000313" key="3">
    <source>
        <dbReference type="EMBL" id="OKA05753.1"/>
    </source>
</evidence>
<evidence type="ECO:0000313" key="4">
    <source>
        <dbReference type="Proteomes" id="UP000076321"/>
    </source>
</evidence>
<dbReference type="InterPro" id="IPR029063">
    <property type="entry name" value="SAM-dependent_MTases_sf"/>
</dbReference>
<evidence type="ECO:0000313" key="2">
    <source>
        <dbReference type="EMBL" id="KZB82174.1"/>
    </source>
</evidence>
<feature type="domain" description="Methyltransferase" evidence="1">
    <location>
        <begin position="167"/>
        <end position="260"/>
    </location>
</feature>
<proteinExistence type="predicted"/>
<dbReference type="CDD" id="cd02440">
    <property type="entry name" value="AdoMet_MTases"/>
    <property type="match status" value="1"/>
</dbReference>
<name>A0A154MC48_9PSEU</name>
<dbReference type="Pfam" id="PF09969">
    <property type="entry name" value="DUF2203"/>
    <property type="match status" value="1"/>
</dbReference>
<keyword evidence="2" id="KW-0489">Methyltransferase</keyword>
<dbReference type="GO" id="GO:0032259">
    <property type="term" value="P:methylation"/>
    <property type="evidence" value="ECO:0007669"/>
    <property type="project" value="UniProtKB-KW"/>
</dbReference>
<reference evidence="3 5" key="2">
    <citation type="submission" date="2016-11" db="EMBL/GenBank/DDBJ databases">
        <title>Genome sequencing of Amycolatopsis regifaucium.</title>
        <authorList>
            <person name="Mayilraj S."/>
            <person name="Kaur N."/>
        </authorList>
    </citation>
    <scope>NUCLEOTIDE SEQUENCE [LARGE SCALE GENOMIC DNA]</scope>
    <source>
        <strain evidence="3 5">GY080</strain>
    </source>
</reference>
<keyword evidence="2" id="KW-0808">Transferase</keyword>
<dbReference type="EMBL" id="LOBU02000015">
    <property type="protein sequence ID" value="OKA05753.1"/>
    <property type="molecule type" value="Genomic_DNA"/>
</dbReference>
<dbReference type="PANTHER" id="PTHR43591:SF24">
    <property type="entry name" value="2-METHOXY-6-POLYPRENYL-1,4-BENZOQUINOL METHYLASE, MITOCHONDRIAL"/>
    <property type="match status" value="1"/>
</dbReference>
<dbReference type="Gene3D" id="3.40.50.150">
    <property type="entry name" value="Vaccinia Virus protein VP39"/>
    <property type="match status" value="1"/>
</dbReference>
<dbReference type="SUPFAM" id="SSF53335">
    <property type="entry name" value="S-adenosyl-L-methionine-dependent methyltransferases"/>
    <property type="match status" value="1"/>
</dbReference>
<dbReference type="Proteomes" id="UP000076321">
    <property type="component" value="Unassembled WGS sequence"/>
</dbReference>
<dbReference type="InterPro" id="IPR018699">
    <property type="entry name" value="DUF2203"/>
</dbReference>
<dbReference type="OrthoDB" id="9802910at2"/>
<dbReference type="GO" id="GO:0008168">
    <property type="term" value="F:methyltransferase activity"/>
    <property type="evidence" value="ECO:0007669"/>
    <property type="project" value="UniProtKB-KW"/>
</dbReference>
<reference evidence="2 4" key="1">
    <citation type="submission" date="2015-12" db="EMBL/GenBank/DDBJ databases">
        <title>Amycolatopsis regifaucium genome sequencing and assembly.</title>
        <authorList>
            <person name="Mayilraj S."/>
        </authorList>
    </citation>
    <scope>NUCLEOTIDE SEQUENCE [LARGE SCALE GENOMIC DNA]</scope>
    <source>
        <strain evidence="2 4">GY080</strain>
    </source>
</reference>
<evidence type="ECO:0000259" key="1">
    <source>
        <dbReference type="Pfam" id="PF13649"/>
    </source>
</evidence>
<dbReference type="RefSeq" id="WP_061983436.1">
    <property type="nucleotide sequence ID" value="NZ_FOPQ01000001.1"/>
</dbReference>
<organism evidence="2 4">
    <name type="scientific">Amycolatopsis regifaucium</name>
    <dbReference type="NCBI Taxonomy" id="546365"/>
    <lineage>
        <taxon>Bacteria</taxon>
        <taxon>Bacillati</taxon>
        <taxon>Actinomycetota</taxon>
        <taxon>Actinomycetes</taxon>
        <taxon>Pseudonocardiales</taxon>
        <taxon>Pseudonocardiaceae</taxon>
        <taxon>Amycolatopsis</taxon>
    </lineage>
</organism>
<evidence type="ECO:0000313" key="5">
    <source>
        <dbReference type="Proteomes" id="UP000186883"/>
    </source>
</evidence>
<protein>
    <submittedName>
        <fullName evidence="2">Methyltransferase</fullName>
    </submittedName>
</protein>
<dbReference type="Pfam" id="PF13649">
    <property type="entry name" value="Methyltransf_25"/>
    <property type="match status" value="1"/>
</dbReference>
<dbReference type="AlphaFoldDB" id="A0A154MC48"/>
<dbReference type="InterPro" id="IPR041698">
    <property type="entry name" value="Methyltransf_25"/>
</dbReference>